<name>A0ABT0MQG0_9GAMM</name>
<dbReference type="Proteomes" id="UP001203069">
    <property type="component" value="Unassembled WGS sequence"/>
</dbReference>
<evidence type="ECO:0000313" key="2">
    <source>
        <dbReference type="EMBL" id="MCL2892086.1"/>
    </source>
</evidence>
<feature type="compositionally biased region" description="Polar residues" evidence="1">
    <location>
        <begin position="49"/>
        <end position="65"/>
    </location>
</feature>
<dbReference type="RefSeq" id="WP_249243879.1">
    <property type="nucleotide sequence ID" value="NZ_JAKPBZ010000106.1"/>
</dbReference>
<protein>
    <submittedName>
        <fullName evidence="2">Uncharacterized protein</fullName>
    </submittedName>
</protein>
<feature type="region of interest" description="Disordered" evidence="1">
    <location>
        <begin position="95"/>
        <end position="130"/>
    </location>
</feature>
<comment type="caution">
    <text evidence="2">The sequence shown here is derived from an EMBL/GenBank/DDBJ whole genome shotgun (WGS) entry which is preliminary data.</text>
</comment>
<sequence length="130" mass="14027">MLFQPPAAELKLRAGWTAFSGGLPRQNGITQSAVTPAVIEIRDGSAQRQDIAQLSRDTAGANDSVNDGFDRQKVEDKLAIQKEATALDAYKTYKKSEAVAGQDAPDAGRRERRRDKGADTKQRRGAGGRA</sequence>
<proteinExistence type="predicted"/>
<feature type="compositionally biased region" description="Basic and acidic residues" evidence="1">
    <location>
        <begin position="106"/>
        <end position="122"/>
    </location>
</feature>
<gene>
    <name evidence="2" type="ORF">MFP26_05140</name>
</gene>
<evidence type="ECO:0000256" key="1">
    <source>
        <dbReference type="SAM" id="MobiDB-lite"/>
    </source>
</evidence>
<accession>A0ABT0MQG0</accession>
<feature type="region of interest" description="Disordered" evidence="1">
    <location>
        <begin position="49"/>
        <end position="68"/>
    </location>
</feature>
<evidence type="ECO:0000313" key="3">
    <source>
        <dbReference type="Proteomes" id="UP001203069"/>
    </source>
</evidence>
<reference evidence="2 3" key="1">
    <citation type="submission" date="2022-02" db="EMBL/GenBank/DDBJ databases">
        <title>Description of Brenneria tiliae sp. nov. isolated from symptomatic Tilia x moltkei and Tilia x europaea trees in the UK.</title>
        <authorList>
            <person name="Kile H."/>
        </authorList>
    </citation>
    <scope>NUCLEOTIDE SEQUENCE [LARGE SCALE GENOMIC DNA]</scope>
    <source>
        <strain evidence="2 3">MC1SB4.1</strain>
    </source>
</reference>
<keyword evidence="3" id="KW-1185">Reference proteome</keyword>
<dbReference type="EMBL" id="JAKPBZ010000106">
    <property type="protein sequence ID" value="MCL2892086.1"/>
    <property type="molecule type" value="Genomic_DNA"/>
</dbReference>
<organism evidence="2 3">
    <name type="scientific">Brenneria tiliae</name>
    <dbReference type="NCBI Taxonomy" id="2914984"/>
    <lineage>
        <taxon>Bacteria</taxon>
        <taxon>Pseudomonadati</taxon>
        <taxon>Pseudomonadota</taxon>
        <taxon>Gammaproteobacteria</taxon>
        <taxon>Enterobacterales</taxon>
        <taxon>Pectobacteriaceae</taxon>
        <taxon>Brenneria</taxon>
    </lineage>
</organism>